<keyword evidence="6" id="KW-0496">Mitochondrion</keyword>
<dbReference type="InterPro" id="IPR014720">
    <property type="entry name" value="dsRBD_dom"/>
</dbReference>
<evidence type="ECO:0000256" key="7">
    <source>
        <dbReference type="ARBA" id="ARBA00023274"/>
    </source>
</evidence>
<comment type="similarity">
    <text evidence="8">Belongs to the ribonuclease III family. Mitochondrion-specific ribosomal protein mL44 subfamily.</text>
</comment>
<dbReference type="GO" id="GO:0004525">
    <property type="term" value="F:ribonuclease III activity"/>
    <property type="evidence" value="ECO:0007669"/>
    <property type="project" value="InterPro"/>
</dbReference>
<dbReference type="GO" id="GO:0009092">
    <property type="term" value="P:homoserine metabolic process"/>
    <property type="evidence" value="ECO:0007669"/>
    <property type="project" value="TreeGrafter"/>
</dbReference>
<dbReference type="GO" id="GO:0006396">
    <property type="term" value="P:RNA processing"/>
    <property type="evidence" value="ECO:0007669"/>
    <property type="project" value="InterPro"/>
</dbReference>
<evidence type="ECO:0000256" key="5">
    <source>
        <dbReference type="ARBA" id="ARBA00022980"/>
    </source>
</evidence>
<dbReference type="SUPFAM" id="SSF69065">
    <property type="entry name" value="RNase III domain-like"/>
    <property type="match status" value="1"/>
</dbReference>
<dbReference type="Gene3D" id="1.10.1520.10">
    <property type="entry name" value="Ribonuclease III domain"/>
    <property type="match status" value="1"/>
</dbReference>
<evidence type="ECO:0000256" key="2">
    <source>
        <dbReference type="ARBA" id="ARBA00006886"/>
    </source>
</evidence>
<protein>
    <recommendedName>
        <fullName evidence="9">Large ribosomal subunit protein mL44</fullName>
    </recommendedName>
</protein>
<evidence type="ECO:0000256" key="9">
    <source>
        <dbReference type="ARBA" id="ARBA00035187"/>
    </source>
</evidence>
<comment type="similarity">
    <text evidence="2">Belongs to the AB hydrolase superfamily. MetX family.</text>
</comment>
<keyword evidence="5" id="KW-0689">Ribosomal protein</keyword>
<dbReference type="InterPro" id="IPR055189">
    <property type="entry name" value="RM44_endonuclase"/>
</dbReference>
<dbReference type="Pfam" id="PF22892">
    <property type="entry name" value="DSRM_MRPL44"/>
    <property type="match status" value="1"/>
</dbReference>
<evidence type="ECO:0000259" key="11">
    <source>
        <dbReference type="PROSITE" id="PS50137"/>
    </source>
</evidence>
<dbReference type="CDD" id="cd19874">
    <property type="entry name" value="DSRM_MRPL44"/>
    <property type="match status" value="1"/>
</dbReference>
<keyword evidence="3 10" id="KW-0694">RNA-binding</keyword>
<evidence type="ECO:0000256" key="4">
    <source>
        <dbReference type="ARBA" id="ARBA00022946"/>
    </source>
</evidence>
<organism evidence="12 13">
    <name type="scientific">Adineta ricciae</name>
    <name type="common">Rotifer</name>
    <dbReference type="NCBI Taxonomy" id="249248"/>
    <lineage>
        <taxon>Eukaryota</taxon>
        <taxon>Metazoa</taxon>
        <taxon>Spiralia</taxon>
        <taxon>Gnathifera</taxon>
        <taxon>Rotifera</taxon>
        <taxon>Eurotatoria</taxon>
        <taxon>Bdelloidea</taxon>
        <taxon>Adinetida</taxon>
        <taxon>Adinetidae</taxon>
        <taxon>Adineta</taxon>
    </lineage>
</organism>
<dbReference type="NCBIfam" id="NF001209">
    <property type="entry name" value="PRK00175.1"/>
    <property type="match status" value="1"/>
</dbReference>
<evidence type="ECO:0000256" key="8">
    <source>
        <dbReference type="ARBA" id="ARBA00024034"/>
    </source>
</evidence>
<dbReference type="PROSITE" id="PS50137">
    <property type="entry name" value="DS_RBD"/>
    <property type="match status" value="1"/>
</dbReference>
<evidence type="ECO:0000256" key="10">
    <source>
        <dbReference type="PROSITE-ProRule" id="PRU00266"/>
    </source>
</evidence>
<dbReference type="GO" id="GO:0009086">
    <property type="term" value="P:methionine biosynthetic process"/>
    <property type="evidence" value="ECO:0007669"/>
    <property type="project" value="TreeGrafter"/>
</dbReference>
<dbReference type="Pfam" id="PF22935">
    <property type="entry name" value="RM44_endonuclase"/>
    <property type="match status" value="1"/>
</dbReference>
<dbReference type="GO" id="GO:0009001">
    <property type="term" value="F:serine O-acetyltransferase activity"/>
    <property type="evidence" value="ECO:0007669"/>
    <property type="project" value="TreeGrafter"/>
</dbReference>
<dbReference type="AlphaFoldDB" id="A0A814K032"/>
<dbReference type="GO" id="GO:0005840">
    <property type="term" value="C:ribosome"/>
    <property type="evidence" value="ECO:0007669"/>
    <property type="project" value="UniProtKB-KW"/>
</dbReference>
<evidence type="ECO:0000256" key="3">
    <source>
        <dbReference type="ARBA" id="ARBA00022884"/>
    </source>
</evidence>
<dbReference type="GO" id="GO:0004414">
    <property type="term" value="F:homoserine O-acetyltransferase activity"/>
    <property type="evidence" value="ECO:0007669"/>
    <property type="project" value="TreeGrafter"/>
</dbReference>
<gene>
    <name evidence="12" type="ORF">EDS130_LOCUS17178</name>
</gene>
<dbReference type="OrthoDB" id="444135at2759"/>
<accession>A0A814K032</accession>
<dbReference type="GO" id="GO:0006535">
    <property type="term" value="P:cysteine biosynthetic process from serine"/>
    <property type="evidence" value="ECO:0007669"/>
    <property type="project" value="TreeGrafter"/>
</dbReference>
<dbReference type="InterPro" id="IPR029058">
    <property type="entry name" value="AB_hydrolase_fold"/>
</dbReference>
<dbReference type="InterPro" id="IPR044444">
    <property type="entry name" value="Ribosomal_mL44_DSRM_metazoa"/>
</dbReference>
<dbReference type="SUPFAM" id="SSF54768">
    <property type="entry name" value="dsRNA-binding domain-like"/>
    <property type="match status" value="1"/>
</dbReference>
<name>A0A814K032_ADIRI</name>
<dbReference type="InterPro" id="IPR036389">
    <property type="entry name" value="RNase_III_sf"/>
</dbReference>
<dbReference type="InterPro" id="IPR000073">
    <property type="entry name" value="AB_hydrolase_1"/>
</dbReference>
<dbReference type="PANTHER" id="PTHR32268">
    <property type="entry name" value="HOMOSERINE O-ACETYLTRANSFERASE"/>
    <property type="match status" value="1"/>
</dbReference>
<evidence type="ECO:0000256" key="6">
    <source>
        <dbReference type="ARBA" id="ARBA00023128"/>
    </source>
</evidence>
<evidence type="ECO:0000313" key="13">
    <source>
        <dbReference type="Proteomes" id="UP000663852"/>
    </source>
</evidence>
<sequence length="770" mass="87340">MVRLLRYGTVFGPLKERWRYLYKEDLYRRRIEAGPEPERFRSALINWNYDAELHACTHRFGEKMNIEVLRCAMTDVSFLNQITKQRTEAGLTATDQTALSFTHNSELAKKGEQIAEEFIQKALRYWYPKLPQDGIDAVTQFLISESTVSFISSKLGFKTLIRCDVPSPPPAMLKSALFAFIGAIEENNNRSRAELFVADFILTHLIGKDINEIWQIKNPMGLLTKVLEDDGRQAPESRLIWATGVSSVLSTYIVGVYSNKEFLGKSAGTTISQAEEMAARDALRRLFGTDEQRAPIPKTDDFDILYLIVIKLKNYFCFVIKISFHLPSHLTNLPLYTVLLIHVRTQQACDEAVIRITMHFWTKFLLSTNLKVSRVVLSRSKHSVEGPEPAYHHIVSGYQVFEHQNEPFRLKYNHKSLNEFQLAYETWGKLNAKKNNAILIFTGLSASSHAKSHEQNTKPGWWEQFIGPNLAIDTNHFFVICCNHLGGCYGSTGPSSIDPKTNKAYGTSFPMLSVEDTVRAQFLLLKYLGIEKLHASIGSSLGGMCSILSGLLYPKNVGRVATISSCIAPYPTAIALRYLQRKMIMTDPNWHNGHYYDKDAYPLDGMRIAREIATLTYRSGPEWLERFGLRRFSDQIHLAPTFEIESYLQYQGLTFAKKYDPNSLLYISKAMDLFNLTEGYESQNDALSQIQCPVLVLGSQTDILFPIWQQKQLAEGLINAGNAHVTFFELNSIFGHDTFLLDINGVSTALKGFLEISALSIEEENEEIQS</sequence>
<proteinExistence type="inferred from homology"/>
<keyword evidence="7" id="KW-0687">Ribonucleoprotein</keyword>
<comment type="subcellular location">
    <subcellularLocation>
        <location evidence="1">Mitochondrion</location>
    </subcellularLocation>
</comment>
<comment type="caution">
    <text evidence="12">The sequence shown here is derived from an EMBL/GenBank/DDBJ whole genome shotgun (WGS) entry which is preliminary data.</text>
</comment>
<dbReference type="EMBL" id="CAJNOJ010000076">
    <property type="protein sequence ID" value="CAF1045977.1"/>
    <property type="molecule type" value="Genomic_DNA"/>
</dbReference>
<dbReference type="FunFam" id="3.30.160.20:FF:000037">
    <property type="entry name" value="39S ribosomal protein L44, mitochondrial"/>
    <property type="match status" value="1"/>
</dbReference>
<dbReference type="Gene3D" id="3.30.160.20">
    <property type="match status" value="1"/>
</dbReference>
<evidence type="ECO:0000256" key="1">
    <source>
        <dbReference type="ARBA" id="ARBA00004173"/>
    </source>
</evidence>
<dbReference type="Gene3D" id="3.40.50.1820">
    <property type="entry name" value="alpha/beta hydrolase"/>
    <property type="match status" value="1"/>
</dbReference>
<dbReference type="GO" id="GO:0003725">
    <property type="term" value="F:double-stranded RNA binding"/>
    <property type="evidence" value="ECO:0007669"/>
    <property type="project" value="InterPro"/>
</dbReference>
<dbReference type="GO" id="GO:0005739">
    <property type="term" value="C:mitochondrion"/>
    <property type="evidence" value="ECO:0007669"/>
    <property type="project" value="UniProtKB-SubCell"/>
</dbReference>
<dbReference type="Pfam" id="PF00561">
    <property type="entry name" value="Abhydrolase_1"/>
    <property type="match status" value="1"/>
</dbReference>
<dbReference type="PANTHER" id="PTHR32268:SF16">
    <property type="entry name" value="SERINE O-SUCCINYLTRANSFERASE"/>
    <property type="match status" value="1"/>
</dbReference>
<evidence type="ECO:0000313" key="12">
    <source>
        <dbReference type="EMBL" id="CAF1045977.1"/>
    </source>
</evidence>
<keyword evidence="4" id="KW-0809">Transit peptide</keyword>
<dbReference type="SUPFAM" id="SSF53474">
    <property type="entry name" value="alpha/beta-Hydrolases"/>
    <property type="match status" value="1"/>
</dbReference>
<feature type="domain" description="DRBM" evidence="11">
    <location>
        <begin position="218"/>
        <end position="288"/>
    </location>
</feature>
<dbReference type="InterPro" id="IPR008220">
    <property type="entry name" value="HAT_MetX-like"/>
</dbReference>
<dbReference type="Proteomes" id="UP000663852">
    <property type="component" value="Unassembled WGS sequence"/>
</dbReference>
<dbReference type="GO" id="GO:1990904">
    <property type="term" value="C:ribonucleoprotein complex"/>
    <property type="evidence" value="ECO:0007669"/>
    <property type="project" value="UniProtKB-KW"/>
</dbReference>
<dbReference type="HAMAP" id="MF_00296">
    <property type="entry name" value="MetX_acyltransf"/>
    <property type="match status" value="1"/>
</dbReference>
<dbReference type="NCBIfam" id="TIGR01392">
    <property type="entry name" value="homoserO_Ac_trn"/>
    <property type="match status" value="1"/>
</dbReference>
<reference evidence="12" key="1">
    <citation type="submission" date="2021-02" db="EMBL/GenBank/DDBJ databases">
        <authorList>
            <person name="Nowell W R."/>
        </authorList>
    </citation>
    <scope>NUCLEOTIDE SEQUENCE</scope>
</reference>